<evidence type="ECO:0000313" key="2">
    <source>
        <dbReference type="Proteomes" id="UP001139125"/>
    </source>
</evidence>
<dbReference type="EMBL" id="JANDBC010000001">
    <property type="protein sequence ID" value="MCP9290768.1"/>
    <property type="molecule type" value="Genomic_DNA"/>
</dbReference>
<evidence type="ECO:0008006" key="3">
    <source>
        <dbReference type="Google" id="ProtNLM"/>
    </source>
</evidence>
<sequence>MKVGIVGDAKRAVAWEQHLRPHRIVQEVELCPSIREVGTVDACLLIDETEQNLDILLEGIQLGLNCFLISRQPTNTQKLEKIYRATKEAGVHVQFSHWPTLAPATQWMMDRMSRPVFLSITREVNHTQFIGTDEEFRHFWIDELGLCMKWIDSGIHHAEAKAINLEGKHPITIHIFLRFDNGSTADIRIYTGAAENTHKRIASTKQEILECNVPSQDIRIGRLNSGNHLFFEKQSFDPAKSAEKTALMFLKSIQMDRETPYTAYDSYQLSLQIESIEKRLSQFL</sequence>
<comment type="caution">
    <text evidence="1">The sequence shown here is derived from an EMBL/GenBank/DDBJ whole genome shotgun (WGS) entry which is preliminary data.</text>
</comment>
<protein>
    <recommendedName>
        <fullName evidence="3">Oxidoreductase family, NAD-binding Rossmann fold</fullName>
    </recommendedName>
</protein>
<dbReference type="Proteomes" id="UP001139125">
    <property type="component" value="Unassembled WGS sequence"/>
</dbReference>
<proteinExistence type="predicted"/>
<keyword evidence="2" id="KW-1185">Reference proteome</keyword>
<accession>A0A9X2L1T9</accession>
<organism evidence="1 2">
    <name type="scientific">Gracilimonas sediminicola</name>
    <dbReference type="NCBI Taxonomy" id="2952158"/>
    <lineage>
        <taxon>Bacteria</taxon>
        <taxon>Pseudomonadati</taxon>
        <taxon>Balneolota</taxon>
        <taxon>Balneolia</taxon>
        <taxon>Balneolales</taxon>
        <taxon>Balneolaceae</taxon>
        <taxon>Gracilimonas</taxon>
    </lineage>
</organism>
<dbReference type="RefSeq" id="WP_255133142.1">
    <property type="nucleotide sequence ID" value="NZ_JANDBC010000001.1"/>
</dbReference>
<reference evidence="1" key="1">
    <citation type="submission" date="2022-06" db="EMBL/GenBank/DDBJ databases">
        <title>Gracilimonas sp. CAU 1638 isolated from sea sediment.</title>
        <authorList>
            <person name="Kim W."/>
        </authorList>
    </citation>
    <scope>NUCLEOTIDE SEQUENCE</scope>
    <source>
        <strain evidence="1">CAU 1638</strain>
    </source>
</reference>
<dbReference type="AlphaFoldDB" id="A0A9X2L1T9"/>
<gene>
    <name evidence="1" type="ORF">NM125_04110</name>
</gene>
<evidence type="ECO:0000313" key="1">
    <source>
        <dbReference type="EMBL" id="MCP9290768.1"/>
    </source>
</evidence>
<name>A0A9X2L1T9_9BACT</name>